<dbReference type="Proteomes" id="UP000323386">
    <property type="component" value="Unassembled WGS sequence"/>
</dbReference>
<evidence type="ECO:0000256" key="1">
    <source>
        <dbReference type="SAM" id="SignalP"/>
    </source>
</evidence>
<dbReference type="PANTHER" id="PTHR35560">
    <property type="entry name" value="BLL0132 PROTEIN"/>
    <property type="match status" value="1"/>
</dbReference>
<keyword evidence="3" id="KW-1185">Reference proteome</keyword>
<feature type="signal peptide" evidence="1">
    <location>
        <begin position="1"/>
        <end position="24"/>
    </location>
</feature>
<name>A0A5C3F040_9BASI</name>
<organism evidence="2 3">
    <name type="scientific">Pseudozyma flocculosa</name>
    <dbReference type="NCBI Taxonomy" id="84751"/>
    <lineage>
        <taxon>Eukaryota</taxon>
        <taxon>Fungi</taxon>
        <taxon>Dikarya</taxon>
        <taxon>Basidiomycota</taxon>
        <taxon>Ustilaginomycotina</taxon>
        <taxon>Ustilaginomycetes</taxon>
        <taxon>Ustilaginales</taxon>
        <taxon>Ustilaginaceae</taxon>
        <taxon>Pseudozyma</taxon>
    </lineage>
</organism>
<evidence type="ECO:0008006" key="4">
    <source>
        <dbReference type="Google" id="ProtNLM"/>
    </source>
</evidence>
<accession>A0A5C3F040</accession>
<proteinExistence type="predicted"/>
<evidence type="ECO:0000313" key="2">
    <source>
        <dbReference type="EMBL" id="SPO37682.1"/>
    </source>
</evidence>
<dbReference type="OrthoDB" id="5985073at2759"/>
<protein>
    <recommendedName>
        <fullName evidence="4">AB hydrolase-1 domain-containing protein</fullName>
    </recommendedName>
</protein>
<evidence type="ECO:0000313" key="3">
    <source>
        <dbReference type="Proteomes" id="UP000323386"/>
    </source>
</evidence>
<reference evidence="2 3" key="1">
    <citation type="submission" date="2018-03" db="EMBL/GenBank/DDBJ databases">
        <authorList>
            <person name="Guldener U."/>
        </authorList>
    </citation>
    <scope>NUCLEOTIDE SEQUENCE [LARGE SCALE GENOMIC DNA]</scope>
    <source>
        <strain evidence="2 3">DAOM196992</strain>
    </source>
</reference>
<dbReference type="Gene3D" id="3.40.50.1820">
    <property type="entry name" value="alpha/beta hydrolase"/>
    <property type="match status" value="1"/>
</dbReference>
<dbReference type="AlphaFoldDB" id="A0A5C3F040"/>
<feature type="chain" id="PRO_5023046392" description="AB hydrolase-1 domain-containing protein" evidence="1">
    <location>
        <begin position="25"/>
        <end position="409"/>
    </location>
</feature>
<dbReference type="PANTHER" id="PTHR35560:SF3">
    <property type="entry name" value="PEPTIDASE S9 PROLYL OLIGOPEPTIDASE CATALYTIC DOMAIN-CONTAINING PROTEIN"/>
    <property type="match status" value="1"/>
</dbReference>
<sequence length="409" mass="45550">MRFFCSLVATFLCLFAYTDMVSRAAGIHKMHIRHSRPRSQNPFVPGGPDTLPAFVDDDRNLKLPAVAGAKVQLFAFRPQSGLEPVVVPAYVDEWFDVADIDRIRDIKRAVVHTHGQIRDGWAAWKDAADARAKLDEATQRSVVIVVPQFFNGSDKDIYHGTGPGSTGNLLVWDLNGWGEGAVNQLPESDTSVSSFEVLDTLGRYLTDPDLFPRVEHITYSGHSLGGQLTHRYSILGDAEPAHGSTATVSFVTIDPATSLYFSAERKGPPCAGMNEYKYGFDKLDEHFPTYSTVRGALRDFYQFRYLNQRSSHLIHAGNDHGQGDSRCWAMAQGKDRVERAQNYHDHLRQIVDTMYPFLPRPREPLDNTTDTKGPYQIGQVTVDWVAGVAHNGAAMVGSLPGRQRIFLDN</sequence>
<gene>
    <name evidence="2" type="ORF">PSFLO_03158</name>
</gene>
<dbReference type="EMBL" id="OOIP01000007">
    <property type="protein sequence ID" value="SPO37682.1"/>
    <property type="molecule type" value="Genomic_DNA"/>
</dbReference>
<keyword evidence="1" id="KW-0732">Signal</keyword>
<dbReference type="InterPro" id="IPR029058">
    <property type="entry name" value="AB_hydrolase_fold"/>
</dbReference>